<gene>
    <name evidence="2" type="ORF">J2S66_000707</name>
</gene>
<accession>A0ABU1PNX1</accession>
<protein>
    <submittedName>
        <fullName evidence="2">DNA-binding MarR family transcriptional regulator</fullName>
    </submittedName>
</protein>
<dbReference type="PANTHER" id="PTHR33164">
    <property type="entry name" value="TRANSCRIPTIONAL REGULATOR, MARR FAMILY"/>
    <property type="match status" value="1"/>
</dbReference>
<dbReference type="GO" id="GO:0003677">
    <property type="term" value="F:DNA binding"/>
    <property type="evidence" value="ECO:0007669"/>
    <property type="project" value="UniProtKB-KW"/>
</dbReference>
<dbReference type="Pfam" id="PF12802">
    <property type="entry name" value="MarR_2"/>
    <property type="match status" value="1"/>
</dbReference>
<dbReference type="EMBL" id="JAVDSG010000001">
    <property type="protein sequence ID" value="MDR6592323.1"/>
    <property type="molecule type" value="Genomic_DNA"/>
</dbReference>
<evidence type="ECO:0000313" key="3">
    <source>
        <dbReference type="Proteomes" id="UP001268819"/>
    </source>
</evidence>
<dbReference type="InterPro" id="IPR036390">
    <property type="entry name" value="WH_DNA-bd_sf"/>
</dbReference>
<dbReference type="InterPro" id="IPR011991">
    <property type="entry name" value="ArsR-like_HTH"/>
</dbReference>
<dbReference type="SUPFAM" id="SSF46785">
    <property type="entry name" value="Winged helix' DNA-binding domain"/>
    <property type="match status" value="1"/>
</dbReference>
<keyword evidence="3" id="KW-1185">Reference proteome</keyword>
<dbReference type="InterPro" id="IPR039422">
    <property type="entry name" value="MarR/SlyA-like"/>
</dbReference>
<feature type="domain" description="HTH marR-type" evidence="1">
    <location>
        <begin position="33"/>
        <end position="130"/>
    </location>
</feature>
<name>A0ABU1PNX1_9PSEU</name>
<dbReference type="Proteomes" id="UP001268819">
    <property type="component" value="Unassembled WGS sequence"/>
</dbReference>
<organism evidence="2 3">
    <name type="scientific">Saccharothrix longispora</name>
    <dbReference type="NCBI Taxonomy" id="33920"/>
    <lineage>
        <taxon>Bacteria</taxon>
        <taxon>Bacillati</taxon>
        <taxon>Actinomycetota</taxon>
        <taxon>Actinomycetes</taxon>
        <taxon>Pseudonocardiales</taxon>
        <taxon>Pseudonocardiaceae</taxon>
        <taxon>Saccharothrix</taxon>
    </lineage>
</organism>
<evidence type="ECO:0000259" key="1">
    <source>
        <dbReference type="SMART" id="SM00347"/>
    </source>
</evidence>
<sequence length="216" mass="23104">MDVSFDAISEPVPTRVTSGLAKIGAVLKSRAWKGAGPAGVTPTQAQALELLRGRPASLGGLAALLGVSTATASTAVGTLVTKGLVVKEPGANKRSVTLRLTEAGEAVADRASEWPGFLSRAVENFDDAEQAAMLLLLVKLIRTLQLNGDIPPQRTCVTCRYFRPRVHEDPVNPHHCAYLDAPFGDRHLRLDCPEQADADAEQQQRAWERFTSATPA</sequence>
<dbReference type="InterPro" id="IPR000835">
    <property type="entry name" value="HTH_MarR-typ"/>
</dbReference>
<dbReference type="InterPro" id="IPR036388">
    <property type="entry name" value="WH-like_DNA-bd_sf"/>
</dbReference>
<reference evidence="2 3" key="1">
    <citation type="submission" date="2023-07" db="EMBL/GenBank/DDBJ databases">
        <title>Sequencing the genomes of 1000 actinobacteria strains.</title>
        <authorList>
            <person name="Klenk H.-P."/>
        </authorList>
    </citation>
    <scope>NUCLEOTIDE SEQUENCE [LARGE SCALE GENOMIC DNA]</scope>
    <source>
        <strain evidence="2 3">DSM 43749</strain>
    </source>
</reference>
<dbReference type="CDD" id="cd00090">
    <property type="entry name" value="HTH_ARSR"/>
    <property type="match status" value="1"/>
</dbReference>
<keyword evidence="2" id="KW-0238">DNA-binding</keyword>
<dbReference type="Gene3D" id="1.10.10.10">
    <property type="entry name" value="Winged helix-like DNA-binding domain superfamily/Winged helix DNA-binding domain"/>
    <property type="match status" value="1"/>
</dbReference>
<proteinExistence type="predicted"/>
<dbReference type="RefSeq" id="WP_310303726.1">
    <property type="nucleotide sequence ID" value="NZ_BAAAXB010000001.1"/>
</dbReference>
<comment type="caution">
    <text evidence="2">The sequence shown here is derived from an EMBL/GenBank/DDBJ whole genome shotgun (WGS) entry which is preliminary data.</text>
</comment>
<dbReference type="SMART" id="SM00347">
    <property type="entry name" value="HTH_MARR"/>
    <property type="match status" value="1"/>
</dbReference>
<dbReference type="PANTHER" id="PTHR33164:SF43">
    <property type="entry name" value="HTH-TYPE TRANSCRIPTIONAL REPRESSOR YETL"/>
    <property type="match status" value="1"/>
</dbReference>
<evidence type="ECO:0000313" key="2">
    <source>
        <dbReference type="EMBL" id="MDR6592323.1"/>
    </source>
</evidence>